<keyword evidence="1" id="KW-0812">Transmembrane</keyword>
<name>A0A2K3LSD7_TRIPR</name>
<evidence type="ECO:0000313" key="2">
    <source>
        <dbReference type="EMBL" id="PNX81454.1"/>
    </source>
</evidence>
<keyword evidence="1" id="KW-0472">Membrane</keyword>
<keyword evidence="1" id="KW-1133">Transmembrane helix</keyword>
<dbReference type="Proteomes" id="UP000236291">
    <property type="component" value="Unassembled WGS sequence"/>
</dbReference>
<reference evidence="2 3" key="1">
    <citation type="journal article" date="2014" name="Am. J. Bot.">
        <title>Genome assembly and annotation for red clover (Trifolium pratense; Fabaceae).</title>
        <authorList>
            <person name="Istvanek J."/>
            <person name="Jaros M."/>
            <person name="Krenek A."/>
            <person name="Repkova J."/>
        </authorList>
    </citation>
    <scope>NUCLEOTIDE SEQUENCE [LARGE SCALE GENOMIC DNA]</scope>
    <source>
        <strain evidence="3">cv. Tatra</strain>
        <tissue evidence="2">Young leaves</tissue>
    </source>
</reference>
<evidence type="ECO:0000313" key="3">
    <source>
        <dbReference type="Proteomes" id="UP000236291"/>
    </source>
</evidence>
<sequence>MVSRFSTTSRSGSKGHKEAILWLGNRGLAEVPPTLPAPRHKSKVSPSRCSISGWWCLAPHGRTTVVPHPPLSGDRRCFPSFAVVSFGARRFRDMVGGGVSTFWPVATDLGFCRFVLGNWWVVVRLCCFYKVEHATAVSLAAVMVGGSGGSCGFWVLEVLRWWFLVFLVDLFRIGVHCFEVVCELRLFCRLLPCVCWLCRRMDCRVSSSWVPRPEISANLVATSGVGLVSSGGLKSERT</sequence>
<reference evidence="2 3" key="2">
    <citation type="journal article" date="2017" name="Front. Plant Sci.">
        <title>Gene Classification and Mining of Molecular Markers Useful in Red Clover (Trifolium pratense) Breeding.</title>
        <authorList>
            <person name="Istvanek J."/>
            <person name="Dluhosova J."/>
            <person name="Dluhos P."/>
            <person name="Patkova L."/>
            <person name="Nedelnik J."/>
            <person name="Repkova J."/>
        </authorList>
    </citation>
    <scope>NUCLEOTIDE SEQUENCE [LARGE SCALE GENOMIC DNA]</scope>
    <source>
        <strain evidence="3">cv. Tatra</strain>
        <tissue evidence="2">Young leaves</tissue>
    </source>
</reference>
<gene>
    <name evidence="2" type="ORF">L195_g037473</name>
</gene>
<dbReference type="EMBL" id="ASHM01039962">
    <property type="protein sequence ID" value="PNX81454.1"/>
    <property type="molecule type" value="Genomic_DNA"/>
</dbReference>
<evidence type="ECO:0008006" key="4">
    <source>
        <dbReference type="Google" id="ProtNLM"/>
    </source>
</evidence>
<evidence type="ECO:0000256" key="1">
    <source>
        <dbReference type="SAM" id="Phobius"/>
    </source>
</evidence>
<protein>
    <recommendedName>
        <fullName evidence="4">Transmembrane protein</fullName>
    </recommendedName>
</protein>
<organism evidence="2 3">
    <name type="scientific">Trifolium pratense</name>
    <name type="common">Red clover</name>
    <dbReference type="NCBI Taxonomy" id="57577"/>
    <lineage>
        <taxon>Eukaryota</taxon>
        <taxon>Viridiplantae</taxon>
        <taxon>Streptophyta</taxon>
        <taxon>Embryophyta</taxon>
        <taxon>Tracheophyta</taxon>
        <taxon>Spermatophyta</taxon>
        <taxon>Magnoliopsida</taxon>
        <taxon>eudicotyledons</taxon>
        <taxon>Gunneridae</taxon>
        <taxon>Pentapetalae</taxon>
        <taxon>rosids</taxon>
        <taxon>fabids</taxon>
        <taxon>Fabales</taxon>
        <taxon>Fabaceae</taxon>
        <taxon>Papilionoideae</taxon>
        <taxon>50 kb inversion clade</taxon>
        <taxon>NPAAA clade</taxon>
        <taxon>Hologalegina</taxon>
        <taxon>IRL clade</taxon>
        <taxon>Trifolieae</taxon>
        <taxon>Trifolium</taxon>
    </lineage>
</organism>
<accession>A0A2K3LSD7</accession>
<comment type="caution">
    <text evidence="2">The sequence shown here is derived from an EMBL/GenBank/DDBJ whole genome shotgun (WGS) entry which is preliminary data.</text>
</comment>
<proteinExistence type="predicted"/>
<dbReference type="AlphaFoldDB" id="A0A2K3LSD7"/>
<feature type="transmembrane region" description="Helical" evidence="1">
    <location>
        <begin position="134"/>
        <end position="155"/>
    </location>
</feature>